<organism evidence="1 2">
    <name type="scientific">Luteibacter yeojuensis</name>
    <dbReference type="NCBI Taxonomy" id="345309"/>
    <lineage>
        <taxon>Bacteria</taxon>
        <taxon>Pseudomonadati</taxon>
        <taxon>Pseudomonadota</taxon>
        <taxon>Gammaproteobacteria</taxon>
        <taxon>Lysobacterales</taxon>
        <taxon>Rhodanobacteraceae</taxon>
        <taxon>Luteibacter</taxon>
    </lineage>
</organism>
<evidence type="ECO:0000313" key="1">
    <source>
        <dbReference type="EMBL" id="NID15940.1"/>
    </source>
</evidence>
<dbReference type="RefSeq" id="WP_166699625.1">
    <property type="nucleotide sequence ID" value="NZ_JAAQTL010000001.1"/>
</dbReference>
<accession>A0A7X5QV12</accession>
<evidence type="ECO:0000313" key="2">
    <source>
        <dbReference type="Proteomes" id="UP000518878"/>
    </source>
</evidence>
<proteinExistence type="predicted"/>
<gene>
    <name evidence="1" type="ORF">HBF32_10770</name>
</gene>
<evidence type="ECO:0008006" key="3">
    <source>
        <dbReference type="Google" id="ProtNLM"/>
    </source>
</evidence>
<reference evidence="1 2" key="1">
    <citation type="journal article" date="2006" name="Int. J. Syst. Evol. Microbiol.">
        <title>Dyella yeojuensis sp. nov., isolated from greenhouse soil in Korea.</title>
        <authorList>
            <person name="Kim B.Y."/>
            <person name="Weon H.Y."/>
            <person name="Lee K.H."/>
            <person name="Seok S.J."/>
            <person name="Kwon S.W."/>
            <person name="Go S.J."/>
            <person name="Stackebrandt E."/>
        </authorList>
    </citation>
    <scope>NUCLEOTIDE SEQUENCE [LARGE SCALE GENOMIC DNA]</scope>
    <source>
        <strain evidence="1 2">DSM 17673</strain>
    </source>
</reference>
<dbReference type="EMBL" id="JAAQTL010000001">
    <property type="protein sequence ID" value="NID15940.1"/>
    <property type="molecule type" value="Genomic_DNA"/>
</dbReference>
<keyword evidence="2" id="KW-1185">Reference proteome</keyword>
<dbReference type="AlphaFoldDB" id="A0A7X5QV12"/>
<dbReference type="Proteomes" id="UP000518878">
    <property type="component" value="Unassembled WGS sequence"/>
</dbReference>
<sequence>MSQATVNGVVELNYAYNPFGQQVAKYIAGQTTVSLHDEAGHWLGDYDGAGQPIRQVAWLDDLPIVAIDGNAIRDIQTDHLRTPRVVIDRATDKAIWTWSIVHSCRGSNVQTNALSNELSNSDATTPLLFPADRPRICPVAAQRAGYTMPSERLRASMS</sequence>
<dbReference type="Gene3D" id="2.180.10.10">
    <property type="entry name" value="RHS repeat-associated core"/>
    <property type="match status" value="1"/>
</dbReference>
<name>A0A7X5QV12_9GAMM</name>
<comment type="caution">
    <text evidence="1">The sequence shown here is derived from an EMBL/GenBank/DDBJ whole genome shotgun (WGS) entry which is preliminary data.</text>
</comment>
<protein>
    <recommendedName>
        <fullName evidence="3">YD repeat-containing protein</fullName>
    </recommendedName>
</protein>